<accession>A0AC61Y8L6</accession>
<sequence>MKKNTIKLTRKIQVNVDLPKGEERQAAIKKLYQYQNRCYRAANMIVSHLYVQEMLSDFFYLTDGIRAKLADHKKTENGILNRSRKNTTYRVVVDAFKGEVPTDILACLNQNLSNSFHHYKDEYWRGQRSVPNFRNDMPFPFSMDVFKDFVYDAYNERFSFKLFHIPFYTYLGSDYTDKSQLLYRVLHGKLKLCSSHLQLKNGKNFWLAVFEMEKENHPLKPAKVAEASLSLAHPIVVKVGNSKLHIGNKEEFLHRRLAIQAAAQRAKSAVTYTKSGKGRKRKLKAMNRFREKELRYVRSRLHLYSRQLIDFCVQHQAGTLMLMNQESKIKLAKEEEFVLRNWSYYDLITKIKYKAQKAGIELIVG</sequence>
<reference evidence="1" key="1">
    <citation type="submission" date="2019-09" db="EMBL/GenBank/DDBJ databases">
        <authorList>
            <person name="Rodrigo-Torres L."/>
            <person name="Arahal R. D."/>
            <person name="Lucena T."/>
        </authorList>
    </citation>
    <scope>NUCLEOTIDE SEQUENCE</scope>
    <source>
        <strain evidence="1">ISS653</strain>
    </source>
</reference>
<proteinExistence type="predicted"/>
<evidence type="ECO:0000313" key="1">
    <source>
        <dbReference type="EMBL" id="VVV00505.1"/>
    </source>
</evidence>
<name>A0AC61Y8L6_9FLAO</name>
<keyword evidence="2" id="KW-1185">Reference proteome</keyword>
<evidence type="ECO:0000313" key="2">
    <source>
        <dbReference type="Proteomes" id="UP000356253"/>
    </source>
</evidence>
<protein>
    <submittedName>
        <fullName evidence="1">Uncharacterized protein</fullName>
    </submittedName>
</protein>
<comment type="caution">
    <text evidence="1">The sequence shown here is derived from an EMBL/GenBank/DDBJ whole genome shotgun (WGS) entry which is preliminary data.</text>
</comment>
<organism evidence="1 2">
    <name type="scientific">Mesonia oceanica</name>
    <dbReference type="NCBI Taxonomy" id="2687242"/>
    <lineage>
        <taxon>Bacteria</taxon>
        <taxon>Pseudomonadati</taxon>
        <taxon>Bacteroidota</taxon>
        <taxon>Flavobacteriia</taxon>
        <taxon>Flavobacteriales</taxon>
        <taxon>Flavobacteriaceae</taxon>
        <taxon>Mesonia</taxon>
    </lineage>
</organism>
<gene>
    <name evidence="1" type="ORF">FVB9532_01776</name>
</gene>
<dbReference type="Proteomes" id="UP000356253">
    <property type="component" value="Unassembled WGS sequence"/>
</dbReference>
<dbReference type="EMBL" id="CABVMM010000006">
    <property type="protein sequence ID" value="VVV00505.1"/>
    <property type="molecule type" value="Genomic_DNA"/>
</dbReference>